<reference evidence="2 3" key="1">
    <citation type="journal article" date="2016" name="BMC Genomics">
        <title>Comparative genomic and transcriptomic analyses of the Fuzhuan brick tea-fermentation fungus Aspergillus cristatus.</title>
        <authorList>
            <person name="Ge Y."/>
            <person name="Wang Y."/>
            <person name="Liu Y."/>
            <person name="Tan Y."/>
            <person name="Ren X."/>
            <person name="Zhang X."/>
            <person name="Hyde K.D."/>
            <person name="Liu Y."/>
            <person name="Liu Z."/>
        </authorList>
    </citation>
    <scope>NUCLEOTIDE SEQUENCE [LARGE SCALE GENOMIC DNA]</scope>
    <source>
        <strain evidence="2 3">GZAAS20.1005</strain>
    </source>
</reference>
<name>A0A1E3B7J5_ASPCR</name>
<sequence>MATPTEQALQGFGDKWGYETHGCRGAPKRTTFRGAQSDQGSATILSQHQCSSTPGASTTNGGKSPEGRGMGTRSVGRGK</sequence>
<comment type="caution">
    <text evidence="2">The sequence shown here is derived from an EMBL/GenBank/DDBJ whole genome shotgun (WGS) entry which is preliminary data.</text>
</comment>
<dbReference type="VEuPathDB" id="FungiDB:SI65_07340"/>
<evidence type="ECO:0000313" key="2">
    <source>
        <dbReference type="EMBL" id="ODM16942.1"/>
    </source>
</evidence>
<feature type="region of interest" description="Disordered" evidence="1">
    <location>
        <begin position="1"/>
        <end position="20"/>
    </location>
</feature>
<proteinExistence type="predicted"/>
<organism evidence="2 3">
    <name type="scientific">Aspergillus cristatus</name>
    <name type="common">Chinese Fuzhuan brick tea-fermentation fungus</name>
    <name type="synonym">Eurotium cristatum</name>
    <dbReference type="NCBI Taxonomy" id="573508"/>
    <lineage>
        <taxon>Eukaryota</taxon>
        <taxon>Fungi</taxon>
        <taxon>Dikarya</taxon>
        <taxon>Ascomycota</taxon>
        <taxon>Pezizomycotina</taxon>
        <taxon>Eurotiomycetes</taxon>
        <taxon>Eurotiomycetidae</taxon>
        <taxon>Eurotiales</taxon>
        <taxon>Aspergillaceae</taxon>
        <taxon>Aspergillus</taxon>
        <taxon>Aspergillus subgen. Aspergillus</taxon>
    </lineage>
</organism>
<feature type="region of interest" description="Disordered" evidence="1">
    <location>
        <begin position="27"/>
        <end position="79"/>
    </location>
</feature>
<feature type="compositionally biased region" description="Polar residues" evidence="1">
    <location>
        <begin position="33"/>
        <end position="62"/>
    </location>
</feature>
<evidence type="ECO:0000313" key="3">
    <source>
        <dbReference type="Proteomes" id="UP000094569"/>
    </source>
</evidence>
<evidence type="ECO:0000256" key="1">
    <source>
        <dbReference type="SAM" id="MobiDB-lite"/>
    </source>
</evidence>
<gene>
    <name evidence="2" type="ORF">SI65_07340</name>
</gene>
<accession>A0A1E3B7J5</accession>
<keyword evidence="3" id="KW-1185">Reference proteome</keyword>
<protein>
    <submittedName>
        <fullName evidence="2">Uncharacterized protein</fullName>
    </submittedName>
</protein>
<dbReference type="AlphaFoldDB" id="A0A1E3B7J5"/>
<dbReference type="EMBL" id="JXNT01000009">
    <property type="protein sequence ID" value="ODM16942.1"/>
    <property type="molecule type" value="Genomic_DNA"/>
</dbReference>
<dbReference type="Proteomes" id="UP000094569">
    <property type="component" value="Unassembled WGS sequence"/>
</dbReference>